<proteinExistence type="predicted"/>
<feature type="transmembrane region" description="Helical" evidence="2">
    <location>
        <begin position="43"/>
        <end position="60"/>
    </location>
</feature>
<keyword evidence="4" id="KW-1185">Reference proteome</keyword>
<evidence type="ECO:0000256" key="2">
    <source>
        <dbReference type="SAM" id="Phobius"/>
    </source>
</evidence>
<dbReference type="KEGG" id="haly:HYG82_09665"/>
<evidence type="ECO:0000313" key="3">
    <source>
        <dbReference type="EMBL" id="QLG49098.1"/>
    </source>
</evidence>
<keyword evidence="2" id="KW-1133">Transmembrane helix</keyword>
<reference evidence="3 4" key="1">
    <citation type="submission" date="2020-07" db="EMBL/GenBank/DDBJ databases">
        <authorList>
            <person name="Cui H."/>
        </authorList>
    </citation>
    <scope>NUCLEOTIDE SEQUENCE [LARGE SCALE GENOMIC DNA]</scope>
    <source>
        <strain evidence="3 4">YPL8</strain>
    </source>
</reference>
<keyword evidence="2" id="KW-0812">Transmembrane</keyword>
<feature type="transmembrane region" description="Helical" evidence="2">
    <location>
        <begin position="16"/>
        <end position="37"/>
    </location>
</feature>
<gene>
    <name evidence="3" type="ORF">HYG82_09665</name>
</gene>
<feature type="compositionally biased region" description="Basic and acidic residues" evidence="1">
    <location>
        <begin position="78"/>
        <end position="87"/>
    </location>
</feature>
<dbReference type="GeneID" id="56033558"/>
<dbReference type="AlphaFoldDB" id="A0A7D5KKJ6"/>
<protein>
    <submittedName>
        <fullName evidence="3">Uncharacterized protein</fullName>
    </submittedName>
</protein>
<evidence type="ECO:0000313" key="4">
    <source>
        <dbReference type="Proteomes" id="UP000509241"/>
    </source>
</evidence>
<dbReference type="RefSeq" id="WP_179260833.1">
    <property type="nucleotide sequence ID" value="NZ_CP058601.1"/>
</dbReference>
<evidence type="ECO:0000256" key="1">
    <source>
        <dbReference type="SAM" id="MobiDB-lite"/>
    </source>
</evidence>
<sequence>MKKGAGDRRNVSENTVGYFLLITVVGVMLFGVASFVMESLGDLWILLFGAGVLVVMFHGATKMRATNNKQDGPDNPIDEPKSLEDSE</sequence>
<organism evidence="3 4">
    <name type="scientific">Natrinema halophilum</name>
    <dbReference type="NCBI Taxonomy" id="1699371"/>
    <lineage>
        <taxon>Archaea</taxon>
        <taxon>Methanobacteriati</taxon>
        <taxon>Methanobacteriota</taxon>
        <taxon>Stenosarchaea group</taxon>
        <taxon>Halobacteria</taxon>
        <taxon>Halobacteriales</taxon>
        <taxon>Natrialbaceae</taxon>
        <taxon>Natrinema</taxon>
    </lineage>
</organism>
<dbReference type="EMBL" id="CP058601">
    <property type="protein sequence ID" value="QLG49098.1"/>
    <property type="molecule type" value="Genomic_DNA"/>
</dbReference>
<feature type="region of interest" description="Disordered" evidence="1">
    <location>
        <begin position="65"/>
        <end position="87"/>
    </location>
</feature>
<accession>A0A7D5KKJ6</accession>
<keyword evidence="2" id="KW-0472">Membrane</keyword>
<name>A0A7D5KKJ6_9EURY</name>
<dbReference type="Proteomes" id="UP000509241">
    <property type="component" value="Chromosome"/>
</dbReference>